<dbReference type="EMBL" id="AZGY01000002">
    <property type="protein sequence ID" value="OAA32127.1"/>
    <property type="molecule type" value="Genomic_DNA"/>
</dbReference>
<accession>A0A166U6P7</accession>
<evidence type="ECO:0000313" key="3">
    <source>
        <dbReference type="Proteomes" id="UP000078544"/>
    </source>
</evidence>
<protein>
    <submittedName>
        <fullName evidence="2">Uncharacterized protein</fullName>
    </submittedName>
</protein>
<gene>
    <name evidence="2" type="ORF">AAL_01459</name>
</gene>
<dbReference type="AlphaFoldDB" id="A0A166U6P7"/>
<dbReference type="Proteomes" id="UP000078544">
    <property type="component" value="Unassembled WGS sequence"/>
</dbReference>
<sequence>MEFPQPAGTIQGEHGHPQIQGSHIFNGGPNTPSPRAFEFSPYNMLSDSLTVPTAPYLHAAQPSPGAPSFPGGGGLAHQTQKNDWQTPFAAPHASNSHAGLNPRETLGVAAGIAAKNDAASGERDTMRMAMGELLRTIQEMTQMMMTMGALLRTIQEMTQTGYSSR</sequence>
<comment type="caution">
    <text evidence="2">The sequence shown here is derived from an EMBL/GenBank/DDBJ whole genome shotgun (WGS) entry which is preliminary data.</text>
</comment>
<feature type="region of interest" description="Disordered" evidence="1">
    <location>
        <begin position="1"/>
        <end position="39"/>
    </location>
</feature>
<name>A0A166U6P7_9HYPO</name>
<feature type="region of interest" description="Disordered" evidence="1">
    <location>
        <begin position="55"/>
        <end position="80"/>
    </location>
</feature>
<keyword evidence="3" id="KW-1185">Reference proteome</keyword>
<evidence type="ECO:0000256" key="1">
    <source>
        <dbReference type="SAM" id="MobiDB-lite"/>
    </source>
</evidence>
<evidence type="ECO:0000313" key="2">
    <source>
        <dbReference type="EMBL" id="OAA32127.1"/>
    </source>
</evidence>
<feature type="compositionally biased region" description="Low complexity" evidence="1">
    <location>
        <begin position="59"/>
        <end position="69"/>
    </location>
</feature>
<proteinExistence type="predicted"/>
<reference evidence="2 3" key="1">
    <citation type="journal article" date="2016" name="Genome Biol. Evol.">
        <title>Divergent and convergent evolution of fungal pathogenicity.</title>
        <authorList>
            <person name="Shang Y."/>
            <person name="Xiao G."/>
            <person name="Zheng P."/>
            <person name="Cen K."/>
            <person name="Zhan S."/>
            <person name="Wang C."/>
        </authorList>
    </citation>
    <scope>NUCLEOTIDE SEQUENCE [LARGE SCALE GENOMIC DNA]</scope>
    <source>
        <strain evidence="2 3">RCEF 2490</strain>
    </source>
</reference>
<organism evidence="2 3">
    <name type="scientific">Moelleriella libera RCEF 2490</name>
    <dbReference type="NCBI Taxonomy" id="1081109"/>
    <lineage>
        <taxon>Eukaryota</taxon>
        <taxon>Fungi</taxon>
        <taxon>Dikarya</taxon>
        <taxon>Ascomycota</taxon>
        <taxon>Pezizomycotina</taxon>
        <taxon>Sordariomycetes</taxon>
        <taxon>Hypocreomycetidae</taxon>
        <taxon>Hypocreales</taxon>
        <taxon>Clavicipitaceae</taxon>
        <taxon>Moelleriella</taxon>
    </lineage>
</organism>